<feature type="non-terminal residue" evidence="2">
    <location>
        <position position="1"/>
    </location>
</feature>
<gene>
    <name evidence="2" type="ORF">CI238_00287</name>
</gene>
<feature type="compositionally biased region" description="Polar residues" evidence="1">
    <location>
        <begin position="25"/>
        <end position="37"/>
    </location>
</feature>
<reference evidence="2 3" key="1">
    <citation type="submission" date="2015-06" db="EMBL/GenBank/DDBJ databases">
        <title>Survival trade-offs in plant roots during colonization by closely related pathogenic and mutualistic fungi.</title>
        <authorList>
            <person name="Hacquard S."/>
            <person name="Kracher B."/>
            <person name="Hiruma K."/>
            <person name="Weinman A."/>
            <person name="Muench P."/>
            <person name="Garrido Oter R."/>
            <person name="Ver Loren van Themaat E."/>
            <person name="Dallerey J.-F."/>
            <person name="Damm U."/>
            <person name="Henrissat B."/>
            <person name="Lespinet O."/>
            <person name="Thon M."/>
            <person name="Kemen E."/>
            <person name="McHardy A.C."/>
            <person name="Schulze-Lefert P."/>
            <person name="O'Connell R.J."/>
        </authorList>
    </citation>
    <scope>NUCLEOTIDE SEQUENCE [LARGE SCALE GENOMIC DNA]</scope>
    <source>
        <strain evidence="2 3">MAFF 238704</strain>
    </source>
</reference>
<name>A0A166QY76_COLIC</name>
<proteinExistence type="predicted"/>
<evidence type="ECO:0000313" key="2">
    <source>
        <dbReference type="EMBL" id="KZL68506.1"/>
    </source>
</evidence>
<keyword evidence="3" id="KW-1185">Reference proteome</keyword>
<protein>
    <submittedName>
        <fullName evidence="2">Uncharacterized protein</fullName>
    </submittedName>
</protein>
<dbReference type="Proteomes" id="UP000076584">
    <property type="component" value="Unassembled WGS sequence"/>
</dbReference>
<evidence type="ECO:0000256" key="1">
    <source>
        <dbReference type="SAM" id="MobiDB-lite"/>
    </source>
</evidence>
<organism evidence="2 3">
    <name type="scientific">Colletotrichum incanum</name>
    <name type="common">Soybean anthracnose fungus</name>
    <dbReference type="NCBI Taxonomy" id="1573173"/>
    <lineage>
        <taxon>Eukaryota</taxon>
        <taxon>Fungi</taxon>
        <taxon>Dikarya</taxon>
        <taxon>Ascomycota</taxon>
        <taxon>Pezizomycotina</taxon>
        <taxon>Sordariomycetes</taxon>
        <taxon>Hypocreomycetidae</taxon>
        <taxon>Glomerellales</taxon>
        <taxon>Glomerellaceae</taxon>
        <taxon>Colletotrichum</taxon>
        <taxon>Colletotrichum spaethianum species complex</taxon>
    </lineage>
</organism>
<feature type="compositionally biased region" description="Basic residues" evidence="1">
    <location>
        <begin position="1"/>
        <end position="10"/>
    </location>
</feature>
<dbReference type="STRING" id="1573173.A0A166QY76"/>
<comment type="caution">
    <text evidence="2">The sequence shown here is derived from an EMBL/GenBank/DDBJ whole genome shotgun (WGS) entry which is preliminary data.</text>
</comment>
<dbReference type="EMBL" id="LFIW01002504">
    <property type="protein sequence ID" value="KZL68506.1"/>
    <property type="molecule type" value="Genomic_DNA"/>
</dbReference>
<accession>A0A166QY76</accession>
<dbReference type="AlphaFoldDB" id="A0A166QY76"/>
<feature type="region of interest" description="Disordered" evidence="1">
    <location>
        <begin position="1"/>
        <end position="71"/>
    </location>
</feature>
<evidence type="ECO:0000313" key="3">
    <source>
        <dbReference type="Proteomes" id="UP000076584"/>
    </source>
</evidence>
<sequence>LPKKFHRHRQSTATAHYEPYDRIQYTPNPTDTHQPFTQKKIKNGRPYQDRGGPAPAETSEAPGQGVHEPLRQPRRPLLHLVHRRLHLKVPLLPRDGLHHPLHPEADVLPAALERALPGAQRPDDGPDAAAVNLSSLLNEEETQTTRCDV</sequence>